<evidence type="ECO:0008006" key="4">
    <source>
        <dbReference type="Google" id="ProtNLM"/>
    </source>
</evidence>
<accession>A0A8E2WD48</accession>
<comment type="caution">
    <text evidence="2">The sequence shown here is derived from an EMBL/GenBank/DDBJ whole genome shotgun (WGS) entry which is preliminary data.</text>
</comment>
<feature type="transmembrane region" description="Helical" evidence="1">
    <location>
        <begin position="13"/>
        <end position="34"/>
    </location>
</feature>
<dbReference type="RefSeq" id="WP_109664452.1">
    <property type="nucleotide sequence ID" value="NZ_QGGH01000003.1"/>
</dbReference>
<reference evidence="2 3" key="1">
    <citation type="submission" date="2018-05" db="EMBL/GenBank/DDBJ databases">
        <title>Genomic Encyclopedia of Type Strains, Phase IV (KMG-IV): sequencing the most valuable type-strain genomes for metagenomic binning, comparative biology and taxonomic classification.</title>
        <authorList>
            <person name="Goeker M."/>
        </authorList>
    </citation>
    <scope>NUCLEOTIDE SEQUENCE [LARGE SCALE GENOMIC DNA]</scope>
    <source>
        <strain evidence="2 3">DSM 2626</strain>
    </source>
</reference>
<evidence type="ECO:0000256" key="1">
    <source>
        <dbReference type="SAM" id="Phobius"/>
    </source>
</evidence>
<keyword evidence="1" id="KW-0812">Transmembrane</keyword>
<name>A0A8E2WD48_RHILI</name>
<dbReference type="AlphaFoldDB" id="A0A8E2WD48"/>
<dbReference type="EMBL" id="QGGH01000003">
    <property type="protein sequence ID" value="PWJ91696.1"/>
    <property type="molecule type" value="Genomic_DNA"/>
</dbReference>
<dbReference type="Proteomes" id="UP000245631">
    <property type="component" value="Unassembled WGS sequence"/>
</dbReference>
<keyword evidence="1" id="KW-0472">Membrane</keyword>
<dbReference type="GeneID" id="61052365"/>
<gene>
    <name evidence="2" type="ORF">C8D77_103394</name>
</gene>
<protein>
    <recommendedName>
        <fullName evidence="4">DUF4145 domain-containing protein</fullName>
    </recommendedName>
</protein>
<sequence>MDGYTFSAKLVEIIAGLIGSLAWPTAVVILAILFRGRLADLLHRIREVTGPAGTSAKFSEQLEATREATEATVEHDPLPQIGADGPYLDLAQQFPSAAVMSAYQDIEEFIREHLRDRPPSESNTPNNHMNFMKKLAREGAIPDSLLQIYMRLRETRNAAVHSKGTITPAEAIEYRDLSKRFLQSLQGSIGNILDP</sequence>
<evidence type="ECO:0000313" key="3">
    <source>
        <dbReference type="Proteomes" id="UP000245631"/>
    </source>
</evidence>
<evidence type="ECO:0000313" key="2">
    <source>
        <dbReference type="EMBL" id="PWJ91696.1"/>
    </source>
</evidence>
<organism evidence="2 3">
    <name type="scientific">Rhizobium loti</name>
    <name type="common">Mesorhizobium loti</name>
    <dbReference type="NCBI Taxonomy" id="381"/>
    <lineage>
        <taxon>Bacteria</taxon>
        <taxon>Pseudomonadati</taxon>
        <taxon>Pseudomonadota</taxon>
        <taxon>Alphaproteobacteria</taxon>
        <taxon>Hyphomicrobiales</taxon>
        <taxon>Phyllobacteriaceae</taxon>
        <taxon>Mesorhizobium</taxon>
    </lineage>
</organism>
<proteinExistence type="predicted"/>
<keyword evidence="1" id="KW-1133">Transmembrane helix</keyword>